<organism evidence="8 9">
    <name type="scientific">Thielaviopsis punctulata</name>
    <dbReference type="NCBI Taxonomy" id="72032"/>
    <lineage>
        <taxon>Eukaryota</taxon>
        <taxon>Fungi</taxon>
        <taxon>Dikarya</taxon>
        <taxon>Ascomycota</taxon>
        <taxon>Pezizomycotina</taxon>
        <taxon>Sordariomycetes</taxon>
        <taxon>Hypocreomycetidae</taxon>
        <taxon>Microascales</taxon>
        <taxon>Ceratocystidaceae</taxon>
        <taxon>Thielaviopsis</taxon>
    </lineage>
</organism>
<sequence>MSPEFYQAIADRSWRRSGALLYRPDPRKSCCPHYTVRLDSLAYKPNRNQRQALNKFNKYILGPNYIKEAARLYPRTREQARLRDTEFEFPARVHEAEYRNVKTPPEPAHKFTVTLEDDSFSEEKYVIYEKYQQLVHGEKPGDVSRRGFEKFLCNSPLRRGKFEGDDGTERDVGSFHQCYRIDGKLVAVGILDLLPHCVSSVYFMYDESIYHFSPGKLSAMMEISLAIERGYRWWYAGFYIHSCPKMKYKMDFSPQYILDAETYAYIPVDEGILKILEGPYQNLTKAHARWLQDKATLSADALNKLVKDDETKNSNKDTGDGDEDSDEEWLNDSLSSVFLFDRNMPGIRSLEEIRDADLDKLPIHIRSSDVMLITGDISYWKDSRKSQYPGLKASIAELVAALGEPDILKNVCLQFVQ</sequence>
<evidence type="ECO:0000313" key="8">
    <source>
        <dbReference type="EMBL" id="KKA30255.1"/>
    </source>
</evidence>
<name>A0A0F4ZJ81_9PEZI</name>
<feature type="region of interest" description="Disordered" evidence="5">
    <location>
        <begin position="308"/>
        <end position="328"/>
    </location>
</feature>
<dbReference type="GO" id="GO:0005737">
    <property type="term" value="C:cytoplasm"/>
    <property type="evidence" value="ECO:0007669"/>
    <property type="project" value="TreeGrafter"/>
</dbReference>
<dbReference type="InterPro" id="IPR030700">
    <property type="entry name" value="N-end_Aminoacyl_Trfase"/>
</dbReference>
<protein>
    <recommendedName>
        <fullName evidence="2">arginyltransferase</fullName>
        <ecNumber evidence="2">2.3.2.8</ecNumber>
    </recommendedName>
</protein>
<keyword evidence="9" id="KW-1185">Reference proteome</keyword>
<dbReference type="SUPFAM" id="SSF55729">
    <property type="entry name" value="Acyl-CoA N-acyltransferases (Nat)"/>
    <property type="match status" value="1"/>
</dbReference>
<keyword evidence="3" id="KW-0808">Transferase</keyword>
<comment type="caution">
    <text evidence="8">The sequence shown here is derived from an EMBL/GenBank/DDBJ whole genome shotgun (WGS) entry which is preliminary data.</text>
</comment>
<dbReference type="Pfam" id="PF04376">
    <property type="entry name" value="ATE_N"/>
    <property type="match status" value="1"/>
</dbReference>
<dbReference type="EMBL" id="LAEV01000447">
    <property type="protein sequence ID" value="KKA30255.1"/>
    <property type="molecule type" value="Genomic_DNA"/>
</dbReference>
<evidence type="ECO:0000259" key="7">
    <source>
        <dbReference type="Pfam" id="PF04377"/>
    </source>
</evidence>
<evidence type="ECO:0000256" key="4">
    <source>
        <dbReference type="ARBA" id="ARBA00023315"/>
    </source>
</evidence>
<evidence type="ECO:0000313" key="9">
    <source>
        <dbReference type="Proteomes" id="UP000033483"/>
    </source>
</evidence>
<evidence type="ECO:0000256" key="3">
    <source>
        <dbReference type="ARBA" id="ARBA00022679"/>
    </source>
</evidence>
<evidence type="ECO:0000256" key="1">
    <source>
        <dbReference type="ARBA" id="ARBA00009991"/>
    </source>
</evidence>
<accession>A0A0F4ZJ81</accession>
<comment type="similarity">
    <text evidence="1">Belongs to the R-transferase family.</text>
</comment>
<dbReference type="Proteomes" id="UP000033483">
    <property type="component" value="Unassembled WGS sequence"/>
</dbReference>
<keyword evidence="4" id="KW-0012">Acyltransferase</keyword>
<evidence type="ECO:0000259" key="6">
    <source>
        <dbReference type="Pfam" id="PF04376"/>
    </source>
</evidence>
<dbReference type="PANTHER" id="PTHR21367:SF1">
    <property type="entry name" value="ARGINYL-TRNA--PROTEIN TRANSFERASE 1"/>
    <property type="match status" value="1"/>
</dbReference>
<reference evidence="8 9" key="1">
    <citation type="submission" date="2015-03" db="EMBL/GenBank/DDBJ databases">
        <authorList>
            <person name="Radwan O."/>
            <person name="Al-Naeli F.A."/>
            <person name="Rendon G.A."/>
            <person name="Fields C."/>
        </authorList>
    </citation>
    <scope>NUCLEOTIDE SEQUENCE [LARGE SCALE GENOMIC DNA]</scope>
    <source>
        <strain evidence="8">CR-DP1</strain>
    </source>
</reference>
<dbReference type="AlphaFoldDB" id="A0A0F4ZJ81"/>
<dbReference type="PANTHER" id="PTHR21367">
    <property type="entry name" value="ARGININE-TRNA-PROTEIN TRANSFERASE 1"/>
    <property type="match status" value="1"/>
</dbReference>
<dbReference type="Pfam" id="PF04377">
    <property type="entry name" value="ATE_C"/>
    <property type="match status" value="1"/>
</dbReference>
<dbReference type="EC" id="2.3.2.8" evidence="2"/>
<feature type="domain" description="N-end rule aminoacyl transferase C-terminal" evidence="7">
    <location>
        <begin position="123"/>
        <end position="259"/>
    </location>
</feature>
<dbReference type="InterPro" id="IPR007471">
    <property type="entry name" value="N-end_Aminoacyl_Trfase_N"/>
</dbReference>
<evidence type="ECO:0000256" key="5">
    <source>
        <dbReference type="SAM" id="MobiDB-lite"/>
    </source>
</evidence>
<gene>
    <name evidence="8" type="ORF">TD95_002211</name>
</gene>
<dbReference type="InterPro" id="IPR016181">
    <property type="entry name" value="Acyl_CoA_acyltransferase"/>
</dbReference>
<dbReference type="OrthoDB" id="74183at2759"/>
<feature type="compositionally biased region" description="Basic and acidic residues" evidence="5">
    <location>
        <begin position="308"/>
        <end position="319"/>
    </location>
</feature>
<dbReference type="GO" id="GO:0004057">
    <property type="term" value="F:arginyl-tRNA--protein transferase activity"/>
    <property type="evidence" value="ECO:0007669"/>
    <property type="project" value="UniProtKB-EC"/>
</dbReference>
<proteinExistence type="inferred from homology"/>
<evidence type="ECO:0000256" key="2">
    <source>
        <dbReference type="ARBA" id="ARBA00012025"/>
    </source>
</evidence>
<dbReference type="InterPro" id="IPR007472">
    <property type="entry name" value="N-end_Aminoacyl_Trfase_C"/>
</dbReference>
<feature type="domain" description="N-end aminoacyl transferase N-terminal" evidence="6">
    <location>
        <begin position="2"/>
        <end position="51"/>
    </location>
</feature>